<dbReference type="SMART" id="SM00906">
    <property type="entry name" value="Fungal_trans"/>
    <property type="match status" value="1"/>
</dbReference>
<dbReference type="Pfam" id="PF04082">
    <property type="entry name" value="Fungal_trans"/>
    <property type="match status" value="1"/>
</dbReference>
<dbReference type="InterPro" id="IPR036864">
    <property type="entry name" value="Zn2-C6_fun-type_DNA-bd_sf"/>
</dbReference>
<dbReference type="InterPro" id="IPR007219">
    <property type="entry name" value="XnlR_reg_dom"/>
</dbReference>
<evidence type="ECO:0000256" key="3">
    <source>
        <dbReference type="SAM" id="MobiDB-lite"/>
    </source>
</evidence>
<dbReference type="Proteomes" id="UP000053259">
    <property type="component" value="Unassembled WGS sequence"/>
</dbReference>
<dbReference type="GeneID" id="27310570"/>
<evidence type="ECO:0000313" key="7">
    <source>
        <dbReference type="Proteomes" id="UP000053259"/>
    </source>
</evidence>
<dbReference type="PROSITE" id="PS00463">
    <property type="entry name" value="ZN2_CY6_FUNGAL_1"/>
    <property type="match status" value="1"/>
</dbReference>
<feature type="region of interest" description="Disordered" evidence="3">
    <location>
        <begin position="98"/>
        <end position="136"/>
    </location>
</feature>
<keyword evidence="7" id="KW-1185">Reference proteome</keyword>
<feature type="compositionally biased region" description="Polar residues" evidence="3">
    <location>
        <begin position="103"/>
        <end position="112"/>
    </location>
</feature>
<name>A0A0D2AJ50_9PEZI</name>
<dbReference type="InterPro" id="IPR001138">
    <property type="entry name" value="Zn2Cys6_DnaBD"/>
</dbReference>
<organism evidence="6 7">
    <name type="scientific">Verruconis gallopava</name>
    <dbReference type="NCBI Taxonomy" id="253628"/>
    <lineage>
        <taxon>Eukaryota</taxon>
        <taxon>Fungi</taxon>
        <taxon>Dikarya</taxon>
        <taxon>Ascomycota</taxon>
        <taxon>Pezizomycotina</taxon>
        <taxon>Dothideomycetes</taxon>
        <taxon>Pleosporomycetidae</taxon>
        <taxon>Venturiales</taxon>
        <taxon>Sympoventuriaceae</taxon>
        <taxon>Verruconis</taxon>
    </lineage>
</organism>
<accession>A0A0D2AJ50</accession>
<reference evidence="6 7" key="1">
    <citation type="submission" date="2015-01" db="EMBL/GenBank/DDBJ databases">
        <title>The Genome Sequence of Ochroconis gallopava CBS43764.</title>
        <authorList>
            <consortium name="The Broad Institute Genomics Platform"/>
            <person name="Cuomo C."/>
            <person name="de Hoog S."/>
            <person name="Gorbushina A."/>
            <person name="Stielow B."/>
            <person name="Teixiera M."/>
            <person name="Abouelleil A."/>
            <person name="Chapman S.B."/>
            <person name="Priest M."/>
            <person name="Young S.K."/>
            <person name="Wortman J."/>
            <person name="Nusbaum C."/>
            <person name="Birren B."/>
        </authorList>
    </citation>
    <scope>NUCLEOTIDE SEQUENCE [LARGE SCALE GENOMIC DNA]</scope>
    <source>
        <strain evidence="6 7">CBS 43764</strain>
    </source>
</reference>
<keyword evidence="4" id="KW-0812">Transmembrane</keyword>
<sequence>MDEASDDTGARPNGGSLFKRACDPCRARKVKCDKESPCSACRASNLSCVTSEREKSVKRKRIHVSDDYERKIDMIEAKLASLDQVLQRPLHTDILGRRESLAAGSTPSSSDFTRPRTLFSDADQPDADGDAYEGDTSLSAHSIQARALVERVLGQGAFASTSPEVSSAVSSLLDMSNGGRKRISRPVTRSGSSFDYRKLPLPPTNLVLDVLRRSKENRTVMFDLLVNWMSLPRLTDFCKSVFFSVDEYPPSTAIIVFGNLFWLFEEFSWRAPDEQEKNEFRQCADLCRTNFETSVSSLDIFLPATPENVEALLMAAMHGIDTSRLNVSWKLKSVALTLAQTLGWHRAQSVKDVDKDTRVRQEKMFYFLYVLDKGLSLRLGRASFFQDYDIDLPYPELGDDDLGRACTEEYRLFIQVARVQGLIYEQLYSPGALRENTETRIHRAQMLVDQLNSIRQINLKLVQSLGLPDPNAPYVYDVRGVLSVFLLSDEVTHYTNIAMCYRVIPADSESGLRPECLDAARSALESHQSALRLKESHKGMWKWYFAWTLLFAPFIPFLVVFSNVISTADNTDLVRLRDFVASIADSDFCEGARKMHHICSMFYRIAKLYVDAKARAQPVENQTSPVVRQASTGSTPYSGTADLNALNPYLNAIGFAGDPMLDMNTELSADVGDWFTGNQFVMGLMDNDMYSGHPGPQAR</sequence>
<feature type="domain" description="Zn(2)-C6 fungal-type" evidence="5">
    <location>
        <begin position="21"/>
        <end position="50"/>
    </location>
</feature>
<dbReference type="GO" id="GO:0000981">
    <property type="term" value="F:DNA-binding transcription factor activity, RNA polymerase II-specific"/>
    <property type="evidence" value="ECO:0007669"/>
    <property type="project" value="InterPro"/>
</dbReference>
<evidence type="ECO:0000313" key="6">
    <source>
        <dbReference type="EMBL" id="KIW06933.1"/>
    </source>
</evidence>
<keyword evidence="2" id="KW-0539">Nucleus</keyword>
<dbReference type="PANTHER" id="PTHR46910">
    <property type="entry name" value="TRANSCRIPTION FACTOR PDR1"/>
    <property type="match status" value="1"/>
</dbReference>
<evidence type="ECO:0000256" key="2">
    <source>
        <dbReference type="ARBA" id="ARBA00023242"/>
    </source>
</evidence>
<protein>
    <recommendedName>
        <fullName evidence="5">Zn(2)-C6 fungal-type domain-containing protein</fullName>
    </recommendedName>
</protein>
<dbReference type="InterPro" id="IPR050987">
    <property type="entry name" value="AtrR-like"/>
</dbReference>
<dbReference type="PROSITE" id="PS50048">
    <property type="entry name" value="ZN2_CY6_FUNGAL_2"/>
    <property type="match status" value="1"/>
</dbReference>
<dbReference type="CDD" id="cd12148">
    <property type="entry name" value="fungal_TF_MHR"/>
    <property type="match status" value="1"/>
</dbReference>
<dbReference type="PANTHER" id="PTHR46910:SF5">
    <property type="entry name" value="ZN(II)2CYS6 TRANSCRIPTION FACTOR (EUROFUNG)"/>
    <property type="match status" value="1"/>
</dbReference>
<dbReference type="SMART" id="SM00066">
    <property type="entry name" value="GAL4"/>
    <property type="match status" value="1"/>
</dbReference>
<dbReference type="InParanoid" id="A0A0D2AJ50"/>
<dbReference type="SUPFAM" id="SSF57701">
    <property type="entry name" value="Zn2/Cys6 DNA-binding domain"/>
    <property type="match status" value="1"/>
</dbReference>
<keyword evidence="1" id="KW-0479">Metal-binding</keyword>
<dbReference type="CDD" id="cd00067">
    <property type="entry name" value="GAL4"/>
    <property type="match status" value="1"/>
</dbReference>
<dbReference type="GO" id="GO:0008270">
    <property type="term" value="F:zinc ion binding"/>
    <property type="evidence" value="ECO:0007669"/>
    <property type="project" value="InterPro"/>
</dbReference>
<dbReference type="GO" id="GO:0003677">
    <property type="term" value="F:DNA binding"/>
    <property type="evidence" value="ECO:0007669"/>
    <property type="project" value="InterPro"/>
</dbReference>
<dbReference type="GO" id="GO:0006351">
    <property type="term" value="P:DNA-templated transcription"/>
    <property type="evidence" value="ECO:0007669"/>
    <property type="project" value="InterPro"/>
</dbReference>
<gene>
    <name evidence="6" type="ORF">PV09_02597</name>
</gene>
<evidence type="ECO:0000259" key="5">
    <source>
        <dbReference type="PROSITE" id="PS50048"/>
    </source>
</evidence>
<dbReference type="Pfam" id="PF00172">
    <property type="entry name" value="Zn_clus"/>
    <property type="match status" value="1"/>
</dbReference>
<keyword evidence="4" id="KW-1133">Transmembrane helix</keyword>
<dbReference type="AlphaFoldDB" id="A0A0D2AJ50"/>
<evidence type="ECO:0000256" key="1">
    <source>
        <dbReference type="ARBA" id="ARBA00022723"/>
    </source>
</evidence>
<dbReference type="STRING" id="253628.A0A0D2AJ50"/>
<dbReference type="OrthoDB" id="103819at2759"/>
<feature type="compositionally biased region" description="Acidic residues" evidence="3">
    <location>
        <begin position="123"/>
        <end position="133"/>
    </location>
</feature>
<feature type="transmembrane region" description="Helical" evidence="4">
    <location>
        <begin position="543"/>
        <end position="565"/>
    </location>
</feature>
<dbReference type="Gene3D" id="4.10.240.10">
    <property type="entry name" value="Zn(2)-C6 fungal-type DNA-binding domain"/>
    <property type="match status" value="1"/>
</dbReference>
<dbReference type="EMBL" id="KN847534">
    <property type="protein sequence ID" value="KIW06933.1"/>
    <property type="molecule type" value="Genomic_DNA"/>
</dbReference>
<evidence type="ECO:0000256" key="4">
    <source>
        <dbReference type="SAM" id="Phobius"/>
    </source>
</evidence>
<keyword evidence="4" id="KW-0472">Membrane</keyword>
<dbReference type="VEuPathDB" id="FungiDB:PV09_02597"/>
<dbReference type="RefSeq" id="XP_016216802.1">
    <property type="nucleotide sequence ID" value="XM_016355666.1"/>
</dbReference>
<proteinExistence type="predicted"/>